<evidence type="ECO:0000256" key="10">
    <source>
        <dbReference type="PIRSR" id="PIRSR000097-1"/>
    </source>
</evidence>
<dbReference type="InterPro" id="IPR018170">
    <property type="entry name" value="Aldo/ket_reductase_CS"/>
</dbReference>
<evidence type="ECO:0000256" key="5">
    <source>
        <dbReference type="ARBA" id="ARBA00023002"/>
    </source>
</evidence>
<evidence type="ECO:0000256" key="1">
    <source>
        <dbReference type="ARBA" id="ARBA00004722"/>
    </source>
</evidence>
<dbReference type="Gene3D" id="3.20.20.100">
    <property type="entry name" value="NADP-dependent oxidoreductase domain"/>
    <property type="match status" value="1"/>
</dbReference>
<dbReference type="PROSITE" id="PS00798">
    <property type="entry name" value="ALDOKETO_REDUCTASE_1"/>
    <property type="match status" value="1"/>
</dbReference>
<sequence>MHTKFKLNTGAEIPAIGFGTWQDEHAQEEAVLEAIKAGYRHIDTARIYGTEKAVGEAIKKCGVPRKELFITTKLWNNKHHPDDVEEALQSSLDDLGLEYVDLYLMHWPVSWKRGDQSFPKANGQLLMIDIDIVDTYKAMEKLLKTGKTKAIGVSNCSKAEIERLIEKASVVPAVHQMECHPWLQQRVFTKWLREKGIHVTHYSPFGNQNAFYGMKAGFGKLIEEPILAEIGKPYDKSAAQVTLAWGVTQGHSVLPKSKTPSRIKSNLEGDFKLCPPDMEEIDGLNRKLRFNDSSGEFGRDFFEVLEDKKG</sequence>
<proteinExistence type="inferred from homology"/>
<feature type="site" description="Lowers pKa of active site Tyr" evidence="12">
    <location>
        <position position="73"/>
    </location>
</feature>
<evidence type="ECO:0000256" key="11">
    <source>
        <dbReference type="PIRSR" id="PIRSR000097-2"/>
    </source>
</evidence>
<reference evidence="14" key="1">
    <citation type="submission" date="2022-11" db="EMBL/GenBank/DDBJ databases">
        <authorList>
            <person name="Petersen C."/>
        </authorList>
    </citation>
    <scope>NUCLEOTIDE SEQUENCE</scope>
    <source>
        <strain evidence="14">IBT 30069</strain>
    </source>
</reference>
<dbReference type="FunFam" id="3.20.20.100:FF:000007">
    <property type="entry name" value="NAD(P)H-dependent D-xylose reductase xyl1"/>
    <property type="match status" value="1"/>
</dbReference>
<keyword evidence="4" id="KW-0119">Carbohydrate metabolism</keyword>
<evidence type="ECO:0000256" key="8">
    <source>
        <dbReference type="ARBA" id="ARBA00047534"/>
    </source>
</evidence>
<keyword evidence="4" id="KW-0859">Xylose metabolism</keyword>
<dbReference type="Proteomes" id="UP001149165">
    <property type="component" value="Unassembled WGS sequence"/>
</dbReference>
<comment type="similarity">
    <text evidence="2">Belongs to the aldo/keto reductase family.</text>
</comment>
<reference evidence="14" key="2">
    <citation type="journal article" date="2023" name="IMA Fungus">
        <title>Comparative genomic study of the Penicillium genus elucidates a diverse pangenome and 15 lateral gene transfer events.</title>
        <authorList>
            <person name="Petersen C."/>
            <person name="Sorensen T."/>
            <person name="Nielsen M.R."/>
            <person name="Sondergaard T.E."/>
            <person name="Sorensen J.L."/>
            <person name="Fitzpatrick D.A."/>
            <person name="Frisvad J.C."/>
            <person name="Nielsen K.L."/>
        </authorList>
    </citation>
    <scope>NUCLEOTIDE SEQUENCE</scope>
    <source>
        <strain evidence="14">IBT 30069</strain>
    </source>
</reference>
<dbReference type="GO" id="GO:0042732">
    <property type="term" value="P:D-xylose metabolic process"/>
    <property type="evidence" value="ECO:0007669"/>
    <property type="project" value="UniProtKB-KW"/>
</dbReference>
<keyword evidence="6" id="KW-0520">NAD</keyword>
<evidence type="ECO:0000256" key="7">
    <source>
        <dbReference type="ARBA" id="ARBA00025065"/>
    </source>
</evidence>
<protein>
    <recommendedName>
        <fullName evidence="3">D-xylose reductase [NAD(P)H]</fullName>
        <ecNumber evidence="3">1.1.1.307</ecNumber>
    </recommendedName>
</protein>
<evidence type="ECO:0000256" key="3">
    <source>
        <dbReference type="ARBA" id="ARBA00012845"/>
    </source>
</evidence>
<dbReference type="EMBL" id="JAPQKH010000002">
    <property type="protein sequence ID" value="KAJ5113664.1"/>
    <property type="molecule type" value="Genomic_DNA"/>
</dbReference>
<dbReference type="Pfam" id="PF00248">
    <property type="entry name" value="Aldo_ket_red"/>
    <property type="match status" value="1"/>
</dbReference>
<dbReference type="EC" id="1.1.1.307" evidence="3"/>
<dbReference type="PIRSF" id="PIRSF000097">
    <property type="entry name" value="AKR"/>
    <property type="match status" value="1"/>
</dbReference>
<keyword evidence="5" id="KW-0560">Oxidoreductase</keyword>
<organism evidence="14 15">
    <name type="scientific">Penicillium angulare</name>
    <dbReference type="NCBI Taxonomy" id="116970"/>
    <lineage>
        <taxon>Eukaryota</taxon>
        <taxon>Fungi</taxon>
        <taxon>Dikarya</taxon>
        <taxon>Ascomycota</taxon>
        <taxon>Pezizomycotina</taxon>
        <taxon>Eurotiomycetes</taxon>
        <taxon>Eurotiomycetidae</taxon>
        <taxon>Eurotiales</taxon>
        <taxon>Aspergillaceae</taxon>
        <taxon>Penicillium</taxon>
    </lineage>
</organism>
<comment type="pathway">
    <text evidence="1">Carbohydrate metabolism; D-xylose degradation.</text>
</comment>
<feature type="active site" description="Proton donor" evidence="10">
    <location>
        <position position="48"/>
    </location>
</feature>
<comment type="caution">
    <text evidence="14">The sequence shown here is derived from an EMBL/GenBank/DDBJ whole genome shotgun (WGS) entry which is preliminary data.</text>
</comment>
<accession>A0A9W9G7M9</accession>
<dbReference type="InterPro" id="IPR023210">
    <property type="entry name" value="NADP_OxRdtase_dom"/>
</dbReference>
<feature type="binding site" evidence="11">
    <location>
        <position position="106"/>
    </location>
    <ligand>
        <name>substrate</name>
    </ligand>
</feature>
<evidence type="ECO:0000256" key="6">
    <source>
        <dbReference type="ARBA" id="ARBA00023027"/>
    </source>
</evidence>
<feature type="domain" description="NADP-dependent oxidoreductase" evidence="13">
    <location>
        <begin position="16"/>
        <end position="285"/>
    </location>
</feature>
<dbReference type="OrthoDB" id="416253at2759"/>
<dbReference type="PRINTS" id="PR00069">
    <property type="entry name" value="ALDKETRDTASE"/>
</dbReference>
<evidence type="ECO:0000313" key="15">
    <source>
        <dbReference type="Proteomes" id="UP001149165"/>
    </source>
</evidence>
<name>A0A9W9G7M9_9EURO</name>
<dbReference type="CDD" id="cd19071">
    <property type="entry name" value="AKR_AKR1-5-like"/>
    <property type="match status" value="1"/>
</dbReference>
<gene>
    <name evidence="14" type="ORF">N7456_002198</name>
</gene>
<dbReference type="InterPro" id="IPR020471">
    <property type="entry name" value="AKR"/>
</dbReference>
<keyword evidence="15" id="KW-1185">Reference proteome</keyword>
<evidence type="ECO:0000256" key="4">
    <source>
        <dbReference type="ARBA" id="ARBA00022629"/>
    </source>
</evidence>
<evidence type="ECO:0000256" key="9">
    <source>
        <dbReference type="ARBA" id="ARBA00049485"/>
    </source>
</evidence>
<dbReference type="AlphaFoldDB" id="A0A9W9G7M9"/>
<evidence type="ECO:0000313" key="14">
    <source>
        <dbReference type="EMBL" id="KAJ5113664.1"/>
    </source>
</evidence>
<dbReference type="SUPFAM" id="SSF51430">
    <property type="entry name" value="NAD(P)-linked oxidoreductase"/>
    <property type="match status" value="1"/>
</dbReference>
<dbReference type="PANTHER" id="PTHR11732">
    <property type="entry name" value="ALDO/KETO REDUCTASE"/>
    <property type="match status" value="1"/>
</dbReference>
<comment type="function">
    <text evidence="7">Catalyzes the initial reaction in the xylose utilization pathway by reducing D-xylose into xylitol. Xylose is a major component of hemicelluloses such as xylan. Most fungi utilize D-xylose via three enzymatic reactions, xylose reductase (XR), xylitol dehydrogenase (XDH), and xylulokinase, to form xylulose 5-phosphate, which enters pentose phosphate pathway.</text>
</comment>
<evidence type="ECO:0000256" key="12">
    <source>
        <dbReference type="PIRSR" id="PIRSR000097-3"/>
    </source>
</evidence>
<comment type="catalytic activity">
    <reaction evidence="8">
        <text>xylitol + NADP(+) = D-xylose + NADPH + H(+)</text>
        <dbReference type="Rhea" id="RHEA:27445"/>
        <dbReference type="ChEBI" id="CHEBI:15378"/>
        <dbReference type="ChEBI" id="CHEBI:17151"/>
        <dbReference type="ChEBI" id="CHEBI:53455"/>
        <dbReference type="ChEBI" id="CHEBI:57783"/>
        <dbReference type="ChEBI" id="CHEBI:58349"/>
        <dbReference type="EC" id="1.1.1.307"/>
    </reaction>
</comment>
<evidence type="ECO:0000259" key="13">
    <source>
        <dbReference type="Pfam" id="PF00248"/>
    </source>
</evidence>
<dbReference type="InterPro" id="IPR036812">
    <property type="entry name" value="NAD(P)_OxRdtase_dom_sf"/>
</dbReference>
<evidence type="ECO:0000256" key="2">
    <source>
        <dbReference type="ARBA" id="ARBA00007905"/>
    </source>
</evidence>
<dbReference type="GO" id="GO:0016491">
    <property type="term" value="F:oxidoreductase activity"/>
    <property type="evidence" value="ECO:0007669"/>
    <property type="project" value="UniProtKB-KW"/>
</dbReference>
<comment type="catalytic activity">
    <reaction evidence="9">
        <text>xylitol + NAD(+) = D-xylose + NADH + H(+)</text>
        <dbReference type="Rhea" id="RHEA:27441"/>
        <dbReference type="ChEBI" id="CHEBI:15378"/>
        <dbReference type="ChEBI" id="CHEBI:17151"/>
        <dbReference type="ChEBI" id="CHEBI:53455"/>
        <dbReference type="ChEBI" id="CHEBI:57540"/>
        <dbReference type="ChEBI" id="CHEBI:57945"/>
        <dbReference type="EC" id="1.1.1.307"/>
    </reaction>
</comment>